<accession>A0A4Z2FW27</accession>
<gene>
    <name evidence="3" type="ORF">EYF80_044365</name>
</gene>
<feature type="transmembrane region" description="Helical" evidence="2">
    <location>
        <begin position="52"/>
        <end position="71"/>
    </location>
</feature>
<reference evidence="3 4" key="1">
    <citation type="submission" date="2019-03" db="EMBL/GenBank/DDBJ databases">
        <title>First draft genome of Liparis tanakae, snailfish: a comprehensive survey of snailfish specific genes.</title>
        <authorList>
            <person name="Kim W."/>
            <person name="Song I."/>
            <person name="Jeong J.-H."/>
            <person name="Kim D."/>
            <person name="Kim S."/>
            <person name="Ryu S."/>
            <person name="Song J.Y."/>
            <person name="Lee S.K."/>
        </authorList>
    </citation>
    <scope>NUCLEOTIDE SEQUENCE [LARGE SCALE GENOMIC DNA]</scope>
    <source>
        <tissue evidence="3">Muscle</tissue>
    </source>
</reference>
<dbReference type="EMBL" id="SRLO01000847">
    <property type="protein sequence ID" value="TNN45419.1"/>
    <property type="molecule type" value="Genomic_DNA"/>
</dbReference>
<comment type="caution">
    <text evidence="3">The sequence shown here is derived from an EMBL/GenBank/DDBJ whole genome shotgun (WGS) entry which is preliminary data.</text>
</comment>
<dbReference type="Proteomes" id="UP000314294">
    <property type="component" value="Unassembled WGS sequence"/>
</dbReference>
<protein>
    <submittedName>
        <fullName evidence="3">Uncharacterized protein</fullName>
    </submittedName>
</protein>
<name>A0A4Z2FW27_9TELE</name>
<evidence type="ECO:0000313" key="4">
    <source>
        <dbReference type="Proteomes" id="UP000314294"/>
    </source>
</evidence>
<dbReference type="OrthoDB" id="6162190at2759"/>
<evidence type="ECO:0000256" key="1">
    <source>
        <dbReference type="SAM" id="MobiDB-lite"/>
    </source>
</evidence>
<evidence type="ECO:0000256" key="2">
    <source>
        <dbReference type="SAM" id="Phobius"/>
    </source>
</evidence>
<sequence length="304" mass="32346">MRRDEFKSTSFPPTPLPVPVRWRLNPLSYCIERLGGAGWSFRETEEQKEASFLVRFFFSFFFPGPFFFCFLSCDITSSGPPLALLRASSGPPRGLLRASSGPPRGLLRASSGPPRALLGASSGPPPALLGASPQCTPHAFLMAADSATVCPPDAPASSPVVAPAQRGTGGPRATLCRGPADGFPLMTSSQRGGDVAAITPDADGASGALVFVFKSQMKPARPVYKDSRALRDEPAEEEKEQQVADHRVRVTPTELRGKPTGGSLPEPKASSYAKGRDLLLTPAWPQLGPLQILGERRKPSSPVL</sequence>
<feature type="region of interest" description="Disordered" evidence="1">
    <location>
        <begin position="228"/>
        <end position="272"/>
    </location>
</feature>
<proteinExistence type="predicted"/>
<organism evidence="3 4">
    <name type="scientific">Liparis tanakae</name>
    <name type="common">Tanaka's snailfish</name>
    <dbReference type="NCBI Taxonomy" id="230148"/>
    <lineage>
        <taxon>Eukaryota</taxon>
        <taxon>Metazoa</taxon>
        <taxon>Chordata</taxon>
        <taxon>Craniata</taxon>
        <taxon>Vertebrata</taxon>
        <taxon>Euteleostomi</taxon>
        <taxon>Actinopterygii</taxon>
        <taxon>Neopterygii</taxon>
        <taxon>Teleostei</taxon>
        <taxon>Neoteleostei</taxon>
        <taxon>Acanthomorphata</taxon>
        <taxon>Eupercaria</taxon>
        <taxon>Perciformes</taxon>
        <taxon>Cottioidei</taxon>
        <taxon>Cottales</taxon>
        <taxon>Liparidae</taxon>
        <taxon>Liparis</taxon>
    </lineage>
</organism>
<keyword evidence="2" id="KW-0472">Membrane</keyword>
<evidence type="ECO:0000313" key="3">
    <source>
        <dbReference type="EMBL" id="TNN45419.1"/>
    </source>
</evidence>
<keyword evidence="4" id="KW-1185">Reference proteome</keyword>
<keyword evidence="2" id="KW-0812">Transmembrane</keyword>
<feature type="region of interest" description="Disordered" evidence="1">
    <location>
        <begin position="91"/>
        <end position="123"/>
    </location>
</feature>
<keyword evidence="2" id="KW-1133">Transmembrane helix</keyword>
<dbReference type="AlphaFoldDB" id="A0A4Z2FW27"/>